<dbReference type="Proteomes" id="UP000187323">
    <property type="component" value="Unassembled WGS sequence"/>
</dbReference>
<evidence type="ECO:0000313" key="1">
    <source>
        <dbReference type="EMBL" id="OME09664.1"/>
    </source>
</evidence>
<proteinExistence type="predicted"/>
<name>A0AB36J4W6_9BACL</name>
<dbReference type="RefSeq" id="WP_076139051.1">
    <property type="nucleotide sequence ID" value="NZ_MPTO01000059.1"/>
</dbReference>
<organism evidence="1 2">
    <name type="scientific">Paenibacillus odorifer</name>
    <dbReference type="NCBI Taxonomy" id="189426"/>
    <lineage>
        <taxon>Bacteria</taxon>
        <taxon>Bacillati</taxon>
        <taxon>Bacillota</taxon>
        <taxon>Bacilli</taxon>
        <taxon>Bacillales</taxon>
        <taxon>Paenibacillaceae</taxon>
        <taxon>Paenibacillus</taxon>
    </lineage>
</organism>
<reference evidence="1 2" key="1">
    <citation type="submission" date="2016-10" db="EMBL/GenBank/DDBJ databases">
        <title>Paenibacillus species isolates.</title>
        <authorList>
            <person name="Beno S.M."/>
        </authorList>
    </citation>
    <scope>NUCLEOTIDE SEQUENCE [LARGE SCALE GENOMIC DNA]</scope>
    <source>
        <strain evidence="1 2">FSL H7-0918</strain>
    </source>
</reference>
<comment type="caution">
    <text evidence="1">The sequence shown here is derived from an EMBL/GenBank/DDBJ whole genome shotgun (WGS) entry which is preliminary data.</text>
</comment>
<accession>A0AB36J4W6</accession>
<evidence type="ECO:0000313" key="2">
    <source>
        <dbReference type="Proteomes" id="UP000187323"/>
    </source>
</evidence>
<protein>
    <submittedName>
        <fullName evidence="1">Uncharacterized protein</fullName>
    </submittedName>
</protein>
<dbReference type="EMBL" id="MPTO01000059">
    <property type="protein sequence ID" value="OME09664.1"/>
    <property type="molecule type" value="Genomic_DNA"/>
</dbReference>
<dbReference type="AlphaFoldDB" id="A0AB36J4W6"/>
<gene>
    <name evidence="1" type="ORF">BSK47_31890</name>
</gene>
<sequence>MSDIKKDLENSVGDYIHSATKTGLSAIPLLGGAASEIFSLIITPPVSKRRDEWLIKLAEDLEQLRNTVPHFDINTLGNNDIFVTAVLQATQVAMRSHQEEKITVLRNAVLNSAIGIDIDENIQLMFLNFIDSMTPWHLRVLLLFQNPEKWFEDNQRQAPQFSMGSPKGVLESAYNELNGKRSFYDILVKDLNTQGLLGIDSLHTTMSGSGAMAPRTTEFGNLFISYITSPY</sequence>